<feature type="domain" description="Gamma tubulin complex component C-terminal" evidence="7">
    <location>
        <begin position="789"/>
        <end position="1106"/>
    </location>
</feature>
<organism evidence="9 10">
    <name type="scientific">Orchesella dallaii</name>
    <dbReference type="NCBI Taxonomy" id="48710"/>
    <lineage>
        <taxon>Eukaryota</taxon>
        <taxon>Metazoa</taxon>
        <taxon>Ecdysozoa</taxon>
        <taxon>Arthropoda</taxon>
        <taxon>Hexapoda</taxon>
        <taxon>Collembola</taxon>
        <taxon>Entomobryomorpha</taxon>
        <taxon>Entomobryoidea</taxon>
        <taxon>Orchesellidae</taxon>
        <taxon>Orchesellinae</taxon>
        <taxon>Orchesella</taxon>
    </lineage>
</organism>
<proteinExistence type="inferred from homology"/>
<feature type="compositionally biased region" description="Polar residues" evidence="6">
    <location>
        <begin position="1"/>
        <end position="13"/>
    </location>
</feature>
<dbReference type="InterPro" id="IPR041470">
    <property type="entry name" value="GCP_N"/>
</dbReference>
<dbReference type="InterPro" id="IPR007259">
    <property type="entry name" value="GCP"/>
</dbReference>
<name>A0ABP1QNK8_9HEXA</name>
<keyword evidence="10" id="KW-1185">Reference proteome</keyword>
<evidence type="ECO:0000256" key="1">
    <source>
        <dbReference type="ARBA" id="ARBA00004245"/>
    </source>
</evidence>
<dbReference type="Gene3D" id="1.20.120.1900">
    <property type="entry name" value="Gamma-tubulin complex, C-terminal domain"/>
    <property type="match status" value="1"/>
</dbReference>
<evidence type="ECO:0008006" key="11">
    <source>
        <dbReference type="Google" id="ProtNLM"/>
    </source>
</evidence>
<evidence type="ECO:0000313" key="9">
    <source>
        <dbReference type="EMBL" id="CAL8109581.1"/>
    </source>
</evidence>
<evidence type="ECO:0000256" key="6">
    <source>
        <dbReference type="SAM" id="MobiDB-lite"/>
    </source>
</evidence>
<accession>A0ABP1QNK8</accession>
<sequence length="1112" mass="128578">MNALTTSSTSQYESLRVTPLHEDEGYLSPSEEDLKKSFPNRPTGFLNCKTRSSHRSESRQSRESGTVEESIEWDVIATIPYIRHEHFSWDRLKLPVPYRFYDEHRLCLRQIRKSPTVSYITDSSRKLPEVIENIWRSYNGTREEKEKNGERTKQLSQHTVAPLQAIQSGKEAPVQVSVKQFIQHIFHLLCGRESVSFSIIRGDKFTFKKNPLVLIYGMSPSVVHNLSAQYLNCGRIFKRLSHLSALHYDEKLMEREGLSSNAVFITFLKFISDYLKLYQISLMLKATNIHTFSSLVIFFEPFRYQLQALDKILELYINTDQITLLKGLNTMMLCCETPFLADLLRSLFIACSAAYLRYVSDWIFRGTLTRGFHIQTTKLSTYQDRRYWVKQFTQVTAVPCFLEDALSLIFETGKAVNLLNLIRNTEPRSTILSCILQDEGSIIKPAVDFKEVTALDKAWEIKLDTFFEEYSFLENDVETALIGAEAKRQTVIDFEAVEEAKLAFESKQEEIRRTRRDKKAERQRDLFNSLSQQLAQKRERKKHEKAMEKEDDDKRASYIAATDQRDLDEEMRLMKKHFGDKMVETVGVRNVRQRIAITENAVAVGVIENPFSGVIVRETIGGHTSELNAEEDNVDMMQHSFEQSTSTDLNTEEEIADIPVDPIEILESSRILNRVSASDDNDTSVSSMTAEDTEPNPPDEKFNPDKLKIRNPQPYNIDLDALGSSFIPQPLVEFNSNILGENHEDKNSLRHDSFFVNLFLNKSVVIPVGAQNRMVNSALLHYFIVEKKLFQHVEALNNYLCLQNGLFGHFLSTLFIQEVKNKTLVNKDDIPSKSGRLNEILGEAMGLSTGGSEKNDFRDNLGFILVRENNRNSVDFDSPEPVKSKKLTSRYEVLDNITLNYSVEWPLSILLTDDLLINYEKLFTFLMRLYRAELLLLSLSSVLKFKGSKSRQLVILHHYRYRMLHFVRTLRHYINVTVIHCAWTELASSFHKMNSLDRIYEGLVRHIKFVTTNCLLGLKGEGVKKLLVNQLIVIECFCTEVEEYGKGIDWDHGELHARRFARLDQKFKVWEEIQKVFIQVFFKLASKGTYQKVSYFLQLFNFNEYFANCITE</sequence>
<evidence type="ECO:0000256" key="3">
    <source>
        <dbReference type="ARBA" id="ARBA00022490"/>
    </source>
</evidence>
<dbReference type="PANTHER" id="PTHR19302">
    <property type="entry name" value="GAMMA TUBULIN COMPLEX PROTEIN"/>
    <property type="match status" value="1"/>
</dbReference>
<feature type="compositionally biased region" description="Basic and acidic residues" evidence="6">
    <location>
        <begin position="545"/>
        <end position="554"/>
    </location>
</feature>
<evidence type="ECO:0000256" key="4">
    <source>
        <dbReference type="ARBA" id="ARBA00022701"/>
    </source>
</evidence>
<keyword evidence="5" id="KW-0206">Cytoskeleton</keyword>
<feature type="domain" description="Gamma tubulin complex component protein N-terminal" evidence="8">
    <location>
        <begin position="183"/>
        <end position="422"/>
    </location>
</feature>
<dbReference type="Pfam" id="PF17681">
    <property type="entry name" value="GCP_N_terminal"/>
    <property type="match status" value="1"/>
</dbReference>
<dbReference type="InterPro" id="IPR040457">
    <property type="entry name" value="GCP_C"/>
</dbReference>
<gene>
    <name evidence="9" type="ORF">ODALV1_LOCUS13500</name>
</gene>
<dbReference type="Proteomes" id="UP001642540">
    <property type="component" value="Unassembled WGS sequence"/>
</dbReference>
<dbReference type="Pfam" id="PF04130">
    <property type="entry name" value="GCP_C_terminal"/>
    <property type="match status" value="1"/>
</dbReference>
<protein>
    <recommendedName>
        <fullName evidence="11">Gamma-tubulin complex component</fullName>
    </recommendedName>
</protein>
<feature type="compositionally biased region" description="Basic and acidic residues" evidence="6">
    <location>
        <begin position="698"/>
        <end position="707"/>
    </location>
</feature>
<keyword evidence="3" id="KW-0963">Cytoplasm</keyword>
<comment type="similarity">
    <text evidence="2">Belongs to the TUBGCP family.</text>
</comment>
<comment type="caution">
    <text evidence="9">The sequence shown here is derived from an EMBL/GenBank/DDBJ whole genome shotgun (WGS) entry which is preliminary data.</text>
</comment>
<dbReference type="InterPro" id="IPR042241">
    <property type="entry name" value="GCP_C_sf"/>
</dbReference>
<feature type="region of interest" description="Disordered" evidence="6">
    <location>
        <begin position="676"/>
        <end position="707"/>
    </location>
</feature>
<evidence type="ECO:0000259" key="8">
    <source>
        <dbReference type="Pfam" id="PF17681"/>
    </source>
</evidence>
<evidence type="ECO:0000313" key="10">
    <source>
        <dbReference type="Proteomes" id="UP001642540"/>
    </source>
</evidence>
<evidence type="ECO:0000256" key="2">
    <source>
        <dbReference type="ARBA" id="ARBA00010337"/>
    </source>
</evidence>
<feature type="region of interest" description="Disordered" evidence="6">
    <location>
        <begin position="1"/>
        <end position="67"/>
    </location>
</feature>
<keyword evidence="4" id="KW-0493">Microtubule</keyword>
<dbReference type="PANTHER" id="PTHR19302:SF70">
    <property type="entry name" value="GAMMA-TUBULIN COMPLEX COMPONENT 6"/>
    <property type="match status" value="1"/>
</dbReference>
<comment type="subcellular location">
    <subcellularLocation>
        <location evidence="1">Cytoplasm</location>
        <location evidence="1">Cytoskeleton</location>
    </subcellularLocation>
</comment>
<feature type="region of interest" description="Disordered" evidence="6">
    <location>
        <begin position="532"/>
        <end position="554"/>
    </location>
</feature>
<evidence type="ECO:0000256" key="5">
    <source>
        <dbReference type="ARBA" id="ARBA00023212"/>
    </source>
</evidence>
<dbReference type="EMBL" id="CAXLJM020000041">
    <property type="protein sequence ID" value="CAL8109581.1"/>
    <property type="molecule type" value="Genomic_DNA"/>
</dbReference>
<feature type="compositionally biased region" description="Polar residues" evidence="6">
    <location>
        <begin position="676"/>
        <end position="690"/>
    </location>
</feature>
<evidence type="ECO:0000259" key="7">
    <source>
        <dbReference type="Pfam" id="PF04130"/>
    </source>
</evidence>
<reference evidence="9 10" key="1">
    <citation type="submission" date="2024-08" db="EMBL/GenBank/DDBJ databases">
        <authorList>
            <person name="Cucini C."/>
            <person name="Frati F."/>
        </authorList>
    </citation>
    <scope>NUCLEOTIDE SEQUENCE [LARGE SCALE GENOMIC DNA]</scope>
</reference>